<dbReference type="Proteomes" id="UP001429580">
    <property type="component" value="Unassembled WGS sequence"/>
</dbReference>
<dbReference type="GO" id="GO:0008977">
    <property type="term" value="F:prephenate dehydrogenase (NAD+) activity"/>
    <property type="evidence" value="ECO:0007669"/>
    <property type="project" value="UniProtKB-EC"/>
</dbReference>
<organism evidence="3 4">
    <name type="scientific">Pseudochelatococcus lubricantis</name>
    <dbReference type="NCBI Taxonomy" id="1538102"/>
    <lineage>
        <taxon>Bacteria</taxon>
        <taxon>Pseudomonadati</taxon>
        <taxon>Pseudomonadota</taxon>
        <taxon>Alphaproteobacteria</taxon>
        <taxon>Hyphomicrobiales</taxon>
        <taxon>Chelatococcaceae</taxon>
        <taxon>Pseudochelatococcus</taxon>
    </lineage>
</organism>
<evidence type="ECO:0000259" key="2">
    <source>
        <dbReference type="PROSITE" id="PS51176"/>
    </source>
</evidence>
<dbReference type="InterPro" id="IPR003099">
    <property type="entry name" value="Prephen_DH"/>
</dbReference>
<keyword evidence="4" id="KW-1185">Reference proteome</keyword>
<evidence type="ECO:0000313" key="3">
    <source>
        <dbReference type="EMBL" id="NIJ57909.1"/>
    </source>
</evidence>
<dbReference type="RefSeq" id="WP_166951008.1">
    <property type="nucleotide sequence ID" value="NZ_JAASQI010000003.1"/>
</dbReference>
<comment type="caution">
    <text evidence="3">The sequence shown here is derived from an EMBL/GenBank/DDBJ whole genome shotgun (WGS) entry which is preliminary data.</text>
</comment>
<dbReference type="Pfam" id="PF02153">
    <property type="entry name" value="PDH_N"/>
    <property type="match status" value="1"/>
</dbReference>
<accession>A0ABX0V1B9</accession>
<sequence length="284" mass="30656">MHPSQFAVLPALGLIGFGAFGRLMAEHLHPYFRLRCHDPRYSPGDRMAGDIGRFVGLAEAARCPFVVLAVPVAALAEAVEGIAPHLSRGTLVLDVGSVKTLPARIMAKGLPDHVAIVGTHPLFGPQSARNGIAGLKVAVCPVRGHRGGGVYAFLRKRLGLEVIVTTPEAHDREAATVQGLTHLIAKVLVQMEPLPSRMTTRSFDLLMESIGMVRHDAPEVFDAIERLNPFVPEVRERFFRLAAALDSDMAYRDMAYRDMASGELASGELAQERRGALETPSVAG</sequence>
<dbReference type="SUPFAM" id="SSF48179">
    <property type="entry name" value="6-phosphogluconate dehydrogenase C-terminal domain-like"/>
    <property type="match status" value="1"/>
</dbReference>
<dbReference type="PANTHER" id="PTHR21363:SF0">
    <property type="entry name" value="PREPHENATE DEHYDROGENASE [NADP(+)]"/>
    <property type="match status" value="1"/>
</dbReference>
<dbReference type="PROSITE" id="PS51176">
    <property type="entry name" value="PDH_ADH"/>
    <property type="match status" value="1"/>
</dbReference>
<dbReference type="InterPro" id="IPR036291">
    <property type="entry name" value="NAD(P)-bd_dom_sf"/>
</dbReference>
<dbReference type="EC" id="1.3.1.12" evidence="3"/>
<dbReference type="Gene3D" id="3.40.50.720">
    <property type="entry name" value="NAD(P)-binding Rossmann-like Domain"/>
    <property type="match status" value="1"/>
</dbReference>
<dbReference type="SUPFAM" id="SSF51735">
    <property type="entry name" value="NAD(P)-binding Rossmann-fold domains"/>
    <property type="match status" value="1"/>
</dbReference>
<keyword evidence="1 3" id="KW-0560">Oxidoreductase</keyword>
<feature type="domain" description="Prephenate/arogenate dehydrogenase" evidence="2">
    <location>
        <begin position="10"/>
        <end position="284"/>
    </location>
</feature>
<proteinExistence type="predicted"/>
<dbReference type="InterPro" id="IPR050812">
    <property type="entry name" value="Preph/Arog_dehydrog"/>
</dbReference>
<gene>
    <name evidence="3" type="ORF">FHS82_001745</name>
</gene>
<dbReference type="InterPro" id="IPR046826">
    <property type="entry name" value="PDH_N"/>
</dbReference>
<evidence type="ECO:0000313" key="4">
    <source>
        <dbReference type="Proteomes" id="UP001429580"/>
    </source>
</evidence>
<name>A0ABX0V1B9_9HYPH</name>
<reference evidence="3 4" key="1">
    <citation type="submission" date="2020-03" db="EMBL/GenBank/DDBJ databases">
        <title>Genomic Encyclopedia of Type Strains, Phase IV (KMG-IV): sequencing the most valuable type-strain genomes for metagenomic binning, comparative biology and taxonomic classification.</title>
        <authorList>
            <person name="Goeker M."/>
        </authorList>
    </citation>
    <scope>NUCLEOTIDE SEQUENCE [LARGE SCALE GENOMIC DNA]</scope>
    <source>
        <strain evidence="3 4">DSM 103870</strain>
    </source>
</reference>
<protein>
    <submittedName>
        <fullName evidence="3">Prephenate dehydrogenase</fullName>
        <ecNumber evidence="3">1.3.1.12</ecNumber>
    </submittedName>
</protein>
<dbReference type="PANTHER" id="PTHR21363">
    <property type="entry name" value="PREPHENATE DEHYDROGENASE"/>
    <property type="match status" value="1"/>
</dbReference>
<dbReference type="InterPro" id="IPR008927">
    <property type="entry name" value="6-PGluconate_DH-like_C_sf"/>
</dbReference>
<evidence type="ECO:0000256" key="1">
    <source>
        <dbReference type="ARBA" id="ARBA00023002"/>
    </source>
</evidence>
<dbReference type="EMBL" id="JAASQI010000003">
    <property type="protein sequence ID" value="NIJ57909.1"/>
    <property type="molecule type" value="Genomic_DNA"/>
</dbReference>